<proteinExistence type="predicted"/>
<evidence type="ECO:0000313" key="1">
    <source>
        <dbReference type="EMBL" id="POG78559.1"/>
    </source>
</evidence>
<dbReference type="Proteomes" id="UP000018888">
    <property type="component" value="Unassembled WGS sequence"/>
</dbReference>
<feature type="non-terminal residue" evidence="1">
    <location>
        <position position="69"/>
    </location>
</feature>
<name>A0A2P4QLN6_RHIID</name>
<feature type="non-terminal residue" evidence="1">
    <location>
        <position position="1"/>
    </location>
</feature>
<dbReference type="EMBL" id="AUPC02000031">
    <property type="protein sequence ID" value="POG78559.1"/>
    <property type="molecule type" value="Genomic_DNA"/>
</dbReference>
<gene>
    <name evidence="1" type="ORF">GLOIN_2v1535390</name>
</gene>
<reference evidence="1 2" key="1">
    <citation type="journal article" date="2013" name="Proc. Natl. Acad. Sci. U.S.A.">
        <title>Genome of an arbuscular mycorrhizal fungus provides insight into the oldest plant symbiosis.</title>
        <authorList>
            <person name="Tisserant E."/>
            <person name="Malbreil M."/>
            <person name="Kuo A."/>
            <person name="Kohler A."/>
            <person name="Symeonidi A."/>
            <person name="Balestrini R."/>
            <person name="Charron P."/>
            <person name="Duensing N."/>
            <person name="Frei Dit Frey N."/>
            <person name="Gianinazzi-Pearson V."/>
            <person name="Gilbert L.B."/>
            <person name="Handa Y."/>
            <person name="Herr J.R."/>
            <person name="Hijri M."/>
            <person name="Koul R."/>
            <person name="Kawaguchi M."/>
            <person name="Krajinski F."/>
            <person name="Lammers P.J."/>
            <person name="Masclaux F.G."/>
            <person name="Murat C."/>
            <person name="Morin E."/>
            <person name="Ndikumana S."/>
            <person name="Pagni M."/>
            <person name="Petitpierre D."/>
            <person name="Requena N."/>
            <person name="Rosikiewicz P."/>
            <person name="Riley R."/>
            <person name="Saito K."/>
            <person name="San Clemente H."/>
            <person name="Shapiro H."/>
            <person name="van Tuinen D."/>
            <person name="Becard G."/>
            <person name="Bonfante P."/>
            <person name="Paszkowski U."/>
            <person name="Shachar-Hill Y.Y."/>
            <person name="Tuskan G.A."/>
            <person name="Young P.W."/>
            <person name="Sanders I.R."/>
            <person name="Henrissat B."/>
            <person name="Rensing S.A."/>
            <person name="Grigoriev I.V."/>
            <person name="Corradi N."/>
            <person name="Roux C."/>
            <person name="Martin F."/>
        </authorList>
    </citation>
    <scope>NUCLEOTIDE SEQUENCE [LARGE SCALE GENOMIC DNA]</scope>
    <source>
        <strain evidence="1 2">DAOM 197198</strain>
    </source>
</reference>
<dbReference type="AlphaFoldDB" id="A0A2P4QLN6"/>
<sequence>LEIEQQKKIDVILNRKGNLKIIMTGIDELKDLNINNTEHYKRINIEPSLEDEDYEVFGSVISKYNLKSE</sequence>
<protein>
    <submittedName>
        <fullName evidence="1">Uncharacterized protein</fullName>
    </submittedName>
</protein>
<evidence type="ECO:0000313" key="2">
    <source>
        <dbReference type="Proteomes" id="UP000018888"/>
    </source>
</evidence>
<accession>A0A2P4QLN6</accession>
<keyword evidence="2" id="KW-1185">Reference proteome</keyword>
<comment type="caution">
    <text evidence="1">The sequence shown here is derived from an EMBL/GenBank/DDBJ whole genome shotgun (WGS) entry which is preliminary data.</text>
</comment>
<organism evidence="1 2">
    <name type="scientific">Rhizophagus irregularis (strain DAOM 181602 / DAOM 197198 / MUCL 43194)</name>
    <name type="common">Arbuscular mycorrhizal fungus</name>
    <name type="synonym">Glomus intraradices</name>
    <dbReference type="NCBI Taxonomy" id="747089"/>
    <lineage>
        <taxon>Eukaryota</taxon>
        <taxon>Fungi</taxon>
        <taxon>Fungi incertae sedis</taxon>
        <taxon>Mucoromycota</taxon>
        <taxon>Glomeromycotina</taxon>
        <taxon>Glomeromycetes</taxon>
        <taxon>Glomerales</taxon>
        <taxon>Glomeraceae</taxon>
        <taxon>Rhizophagus</taxon>
    </lineage>
</organism>
<reference evidence="1 2" key="2">
    <citation type="journal article" date="2018" name="New Phytol.">
        <title>High intraspecific genome diversity in the model arbuscular mycorrhizal symbiont Rhizophagus irregularis.</title>
        <authorList>
            <person name="Chen E.C.H."/>
            <person name="Morin E."/>
            <person name="Beaudet D."/>
            <person name="Noel J."/>
            <person name="Yildirir G."/>
            <person name="Ndikumana S."/>
            <person name="Charron P."/>
            <person name="St-Onge C."/>
            <person name="Giorgi J."/>
            <person name="Kruger M."/>
            <person name="Marton T."/>
            <person name="Ropars J."/>
            <person name="Grigoriev I.V."/>
            <person name="Hainaut M."/>
            <person name="Henrissat B."/>
            <person name="Roux C."/>
            <person name="Martin F."/>
            <person name="Corradi N."/>
        </authorList>
    </citation>
    <scope>NUCLEOTIDE SEQUENCE [LARGE SCALE GENOMIC DNA]</scope>
    <source>
        <strain evidence="1 2">DAOM 197198</strain>
    </source>
</reference>